<dbReference type="EMBL" id="GDID01007739">
    <property type="protein sequence ID" value="JAP88867.1"/>
    <property type="molecule type" value="Transcribed_RNA"/>
</dbReference>
<accession>A0A146JWP6</accession>
<evidence type="ECO:0000313" key="1">
    <source>
        <dbReference type="EMBL" id="JAP88867.1"/>
    </source>
</evidence>
<name>A0A146JWP6_9EUKA</name>
<proteinExistence type="predicted"/>
<sequence length="332" mass="39124">NIEYVLSFSGTEYIEKIYDSAVQKFCIDSKIIVLKFNEQILNKESKIVDFLTNNDSVEVAVDQDKYDSEEQVERREELLIELNKDRGIKELVETYETSENRRQFIFAAMNRIEQAMKIIQMVDKMKHPDKQQIQDNLEAALLEDEIPYPPSYNYLHFGDLIVLATYDVQKAENQLHLNKKYKASSQPQLEILDELSFLEQYNITVTFIQDLFRDISVQFLLIQKELDQRPEQTATDYVTKDRLTDIKEAQMLTCSVMSELIQIKNIVLEQVINRRNKIDLESAEVQYARKIERLKGLYSHQLEFIKLYDFNVKEDVILQLLEIQNGNQQEVI</sequence>
<feature type="non-terminal residue" evidence="1">
    <location>
        <position position="1"/>
    </location>
</feature>
<reference evidence="1" key="1">
    <citation type="submission" date="2015-07" db="EMBL/GenBank/DDBJ databases">
        <title>Adaptation to a free-living lifestyle via gene acquisitions in the diplomonad Trepomonas sp. PC1.</title>
        <authorList>
            <person name="Xu F."/>
            <person name="Jerlstrom-Hultqvist J."/>
            <person name="Kolisko M."/>
            <person name="Simpson A.G.B."/>
            <person name="Roger A.J."/>
            <person name="Svard S.G."/>
            <person name="Andersson J.O."/>
        </authorList>
    </citation>
    <scope>NUCLEOTIDE SEQUENCE</scope>
    <source>
        <strain evidence="1">PC1</strain>
    </source>
</reference>
<protein>
    <submittedName>
        <fullName evidence="1">Uncharacterized protein</fullName>
    </submittedName>
</protein>
<organism evidence="1">
    <name type="scientific">Trepomonas sp. PC1</name>
    <dbReference type="NCBI Taxonomy" id="1076344"/>
    <lineage>
        <taxon>Eukaryota</taxon>
        <taxon>Metamonada</taxon>
        <taxon>Diplomonadida</taxon>
        <taxon>Hexamitidae</taxon>
        <taxon>Hexamitinae</taxon>
        <taxon>Trepomonas</taxon>
    </lineage>
</organism>
<feature type="non-terminal residue" evidence="1">
    <location>
        <position position="332"/>
    </location>
</feature>
<dbReference type="AlphaFoldDB" id="A0A146JWP6"/>
<gene>
    <name evidence="1" type="ORF">TPC1_31638</name>
</gene>